<reference evidence="1" key="1">
    <citation type="submission" date="2019-08" db="EMBL/GenBank/DDBJ databases">
        <authorList>
            <person name="Kucharzyk K."/>
            <person name="Murdoch R.W."/>
            <person name="Higgins S."/>
            <person name="Loffler F."/>
        </authorList>
    </citation>
    <scope>NUCLEOTIDE SEQUENCE</scope>
</reference>
<organism evidence="1">
    <name type="scientific">bioreactor metagenome</name>
    <dbReference type="NCBI Taxonomy" id="1076179"/>
    <lineage>
        <taxon>unclassified sequences</taxon>
        <taxon>metagenomes</taxon>
        <taxon>ecological metagenomes</taxon>
    </lineage>
</organism>
<evidence type="ECO:0000313" key="1">
    <source>
        <dbReference type="EMBL" id="MPL58426.1"/>
    </source>
</evidence>
<protein>
    <recommendedName>
        <fullName evidence="2">SLH domain-containing protein</fullName>
    </recommendedName>
</protein>
<accession>A0A644SUV5</accession>
<name>A0A644SUV5_9ZZZZ</name>
<dbReference type="Gene3D" id="2.80.10.50">
    <property type="match status" value="1"/>
</dbReference>
<gene>
    <name evidence="1" type="ORF">SDC9_03959</name>
</gene>
<evidence type="ECO:0008006" key="2">
    <source>
        <dbReference type="Google" id="ProtNLM"/>
    </source>
</evidence>
<sequence>MKKRLISSLLTLCLVLTLLPPAALAAGSMTPIAGVTLYKVNQRDPQSHPSVTIPDIWNNWNVPYRLSPGGPVQGEIPWGTVLAATASDGTWLKVKYGGRDCYVYQAKLSKVSQPDIVCSAWAKERLSYYNGYIGTKDVWPNAANDWTKPITRADMAEMLFLLFRNGGAPFEGDMPFYKAEHFTDIKFNQKIGGVNIGAAANFLASMGVIPSGGNFNAAASVTYEEFTEALLKLSAYSNKYLYDGNLGALSEADIQEFAVGGDTSAGAKITMEQARILCDANKCWTDEQYWLVRGTRQGATLMDPGVFVMDVSLGKYPNQPHVVIGADGKGELSNTRMQKFKVTYKKTVPAVDPKNASFTIPMKLFTIQTEGGKYLAIEGLPSNRSRLITRNAEFLWWITSRMNDLAKTATIKVPDFHDQYLNAAGRSSKDGTHIITWYSENKWRENSAPDYPHNAEFNFYMVRGVNSHTPTVATMLRHGRNLVSYPTKTTYRVGEGFDSTGFKLVYKDDNDGGKITELLDYGFYTSDGVKLTQGRPFQTAGIKLIEIKGDIGNGRLTLVARYFITVTGDSASQTVVKPPVSKKDELAKPRLLVGFRIEAFPPKTTFKIGENFDITGMKAVYNTLGLNRVDDKSTNITDKLTFRYSTDGVKFVELKQGRPIPFTSAGRKLIEIQYEGITKETYWITITK</sequence>
<dbReference type="EMBL" id="VSSQ01000007">
    <property type="protein sequence ID" value="MPL58426.1"/>
    <property type="molecule type" value="Genomic_DNA"/>
</dbReference>
<proteinExistence type="predicted"/>
<dbReference type="AlphaFoldDB" id="A0A644SUV5"/>
<comment type="caution">
    <text evidence="1">The sequence shown here is derived from an EMBL/GenBank/DDBJ whole genome shotgun (WGS) entry which is preliminary data.</text>
</comment>
<dbReference type="Gene3D" id="2.60.40.3630">
    <property type="match status" value="1"/>
</dbReference>